<evidence type="ECO:0000256" key="2">
    <source>
        <dbReference type="ARBA" id="ARBA00007265"/>
    </source>
</evidence>
<reference evidence="10 11" key="1">
    <citation type="submission" date="2015-09" db="EMBL/GenBank/DDBJ databases">
        <title>Draft genome of the scarab beetle Oryctes borbonicus.</title>
        <authorList>
            <person name="Meyer J.M."/>
            <person name="Markov G.V."/>
            <person name="Baskaran P."/>
            <person name="Herrmann M."/>
            <person name="Sommer R.J."/>
            <person name="Roedelsperger C."/>
        </authorList>
    </citation>
    <scope>NUCLEOTIDE SEQUENCE [LARGE SCALE GENOMIC DNA]</scope>
    <source>
        <strain evidence="10">OB123</strain>
        <tissue evidence="10">Whole animal</tissue>
    </source>
</reference>
<keyword evidence="4" id="KW-0819">tRNA processing</keyword>
<evidence type="ECO:0000256" key="5">
    <source>
        <dbReference type="ARBA" id="ARBA00022695"/>
    </source>
</evidence>
<dbReference type="GO" id="GO:0005739">
    <property type="term" value="C:mitochondrion"/>
    <property type="evidence" value="ECO:0007669"/>
    <property type="project" value="TreeGrafter"/>
</dbReference>
<dbReference type="PANTHER" id="PTHR46173:SF1">
    <property type="entry name" value="CCA TRNA NUCLEOTIDYLTRANSFERASE 1, MITOCHONDRIAL"/>
    <property type="match status" value="1"/>
</dbReference>
<dbReference type="PANTHER" id="PTHR46173">
    <property type="entry name" value="CCA TRNA NUCLEOTIDYLTRANSFERASE 1, MITOCHONDRIAL"/>
    <property type="match status" value="1"/>
</dbReference>
<organism evidence="10 11">
    <name type="scientific">Oryctes borbonicus</name>
    <dbReference type="NCBI Taxonomy" id="1629725"/>
    <lineage>
        <taxon>Eukaryota</taxon>
        <taxon>Metazoa</taxon>
        <taxon>Ecdysozoa</taxon>
        <taxon>Arthropoda</taxon>
        <taxon>Hexapoda</taxon>
        <taxon>Insecta</taxon>
        <taxon>Pterygota</taxon>
        <taxon>Neoptera</taxon>
        <taxon>Endopterygota</taxon>
        <taxon>Coleoptera</taxon>
        <taxon>Polyphaga</taxon>
        <taxon>Scarabaeiformia</taxon>
        <taxon>Scarabaeidae</taxon>
        <taxon>Dynastinae</taxon>
        <taxon>Oryctes</taxon>
    </lineage>
</organism>
<keyword evidence="7" id="KW-0460">Magnesium</keyword>
<dbReference type="Gene3D" id="1.10.3090.10">
    <property type="entry name" value="cca-adding enzyme, domain 2"/>
    <property type="match status" value="1"/>
</dbReference>
<comment type="cofactor">
    <cofactor evidence="1">
        <name>Mg(2+)</name>
        <dbReference type="ChEBI" id="CHEBI:18420"/>
    </cofactor>
</comment>
<keyword evidence="6" id="KW-0479">Metal-binding</keyword>
<evidence type="ECO:0000256" key="6">
    <source>
        <dbReference type="ARBA" id="ARBA00022723"/>
    </source>
</evidence>
<keyword evidence="11" id="KW-1185">Reference proteome</keyword>
<keyword evidence="3 8" id="KW-0808">Transferase</keyword>
<dbReference type="Gene3D" id="3.30.460.10">
    <property type="entry name" value="Beta Polymerase, domain 2"/>
    <property type="match status" value="1"/>
</dbReference>
<dbReference type="Proteomes" id="UP000051574">
    <property type="component" value="Unassembled WGS sequence"/>
</dbReference>
<evidence type="ECO:0000256" key="8">
    <source>
        <dbReference type="RuleBase" id="RU003953"/>
    </source>
</evidence>
<sequence>MGLTPKDLDFATTATPEKMKQMFEKENIRMINAKGEKHGTITPRINDKENFEITTLRVDVVTDGRHAEVQYTTDWFLDANRRDLTINSMFLGLDGSVYDYFYGYEDLQNRRIVFVGDPVTRIQEDYLRILRYFRLMTAMKRELQHNSVRPIVNMRRFNESVMKVIQ</sequence>
<keyword evidence="5" id="KW-0548">Nucleotidyltransferase</keyword>
<evidence type="ECO:0000259" key="9">
    <source>
        <dbReference type="Pfam" id="PF01743"/>
    </source>
</evidence>
<dbReference type="GO" id="GO:0001680">
    <property type="term" value="P:tRNA 3'-terminal CCA addition"/>
    <property type="evidence" value="ECO:0007669"/>
    <property type="project" value="TreeGrafter"/>
</dbReference>
<dbReference type="AlphaFoldDB" id="A0A0T6B6T9"/>
<dbReference type="GO" id="GO:0016779">
    <property type="term" value="F:nucleotidyltransferase activity"/>
    <property type="evidence" value="ECO:0007669"/>
    <property type="project" value="UniProtKB-KW"/>
</dbReference>
<protein>
    <recommendedName>
        <fullName evidence="9">Poly A polymerase head domain-containing protein</fullName>
    </recommendedName>
</protein>
<accession>A0A0T6B6T9</accession>
<feature type="domain" description="Poly A polymerase head" evidence="9">
    <location>
        <begin position="1"/>
        <end position="112"/>
    </location>
</feature>
<dbReference type="EMBL" id="LJIG01009516">
    <property type="protein sequence ID" value="KRT82923.1"/>
    <property type="molecule type" value="Genomic_DNA"/>
</dbReference>
<dbReference type="InterPro" id="IPR043519">
    <property type="entry name" value="NT_sf"/>
</dbReference>
<dbReference type="InterPro" id="IPR002646">
    <property type="entry name" value="PolA_pol_head_dom"/>
</dbReference>
<dbReference type="CDD" id="cd05398">
    <property type="entry name" value="NT_ClassII-CCAase"/>
    <property type="match status" value="1"/>
</dbReference>
<dbReference type="SUPFAM" id="SSF81301">
    <property type="entry name" value="Nucleotidyltransferase"/>
    <property type="match status" value="1"/>
</dbReference>
<dbReference type="OrthoDB" id="445712at2759"/>
<evidence type="ECO:0000256" key="4">
    <source>
        <dbReference type="ARBA" id="ARBA00022694"/>
    </source>
</evidence>
<evidence type="ECO:0000256" key="3">
    <source>
        <dbReference type="ARBA" id="ARBA00022679"/>
    </source>
</evidence>
<proteinExistence type="inferred from homology"/>
<evidence type="ECO:0000313" key="11">
    <source>
        <dbReference type="Proteomes" id="UP000051574"/>
    </source>
</evidence>
<dbReference type="InterPro" id="IPR050264">
    <property type="entry name" value="Bact_CCA-adding_enz_type3_sf"/>
</dbReference>
<dbReference type="GO" id="GO:0000049">
    <property type="term" value="F:tRNA binding"/>
    <property type="evidence" value="ECO:0007669"/>
    <property type="project" value="TreeGrafter"/>
</dbReference>
<name>A0A0T6B6T9_9SCAR</name>
<dbReference type="GO" id="GO:1990180">
    <property type="term" value="P:mitochondrial tRNA 3'-end processing"/>
    <property type="evidence" value="ECO:0007669"/>
    <property type="project" value="TreeGrafter"/>
</dbReference>
<evidence type="ECO:0000313" key="10">
    <source>
        <dbReference type="EMBL" id="KRT82923.1"/>
    </source>
</evidence>
<dbReference type="SUPFAM" id="SSF81891">
    <property type="entry name" value="Poly A polymerase C-terminal region-like"/>
    <property type="match status" value="1"/>
</dbReference>
<keyword evidence="8" id="KW-0694">RNA-binding</keyword>
<gene>
    <name evidence="10" type="ORF">AMK59_4840</name>
</gene>
<dbReference type="GO" id="GO:0046872">
    <property type="term" value="F:metal ion binding"/>
    <property type="evidence" value="ECO:0007669"/>
    <property type="project" value="UniProtKB-KW"/>
</dbReference>
<evidence type="ECO:0000256" key="1">
    <source>
        <dbReference type="ARBA" id="ARBA00001946"/>
    </source>
</evidence>
<comment type="caution">
    <text evidence="10">The sequence shown here is derived from an EMBL/GenBank/DDBJ whole genome shotgun (WGS) entry which is preliminary data.</text>
</comment>
<comment type="similarity">
    <text evidence="2 8">Belongs to the tRNA nucleotidyltransferase/poly(A) polymerase family.</text>
</comment>
<evidence type="ECO:0000256" key="7">
    <source>
        <dbReference type="ARBA" id="ARBA00022842"/>
    </source>
</evidence>
<dbReference type="Pfam" id="PF01743">
    <property type="entry name" value="PolyA_pol"/>
    <property type="match status" value="1"/>
</dbReference>